<keyword evidence="3" id="KW-0804">Transcription</keyword>
<evidence type="ECO:0000313" key="5">
    <source>
        <dbReference type="EMBL" id="ORX15617.1"/>
    </source>
</evidence>
<dbReference type="InterPro" id="IPR018356">
    <property type="entry name" value="Tscrpt_reg_HTH_DeoR_CS"/>
</dbReference>
<keyword evidence="2" id="KW-0238">DNA-binding</keyword>
<dbReference type="InterPro" id="IPR001034">
    <property type="entry name" value="DeoR_HTH"/>
</dbReference>
<organism evidence="5">
    <name type="scientific">Mycolicibacterium wolinskyi</name>
    <dbReference type="NCBI Taxonomy" id="59750"/>
    <lineage>
        <taxon>Bacteria</taxon>
        <taxon>Bacillati</taxon>
        <taxon>Actinomycetota</taxon>
        <taxon>Actinomycetes</taxon>
        <taxon>Mycobacteriales</taxon>
        <taxon>Mycobacteriaceae</taxon>
        <taxon>Mycolicibacterium</taxon>
    </lineage>
</organism>
<dbReference type="PRINTS" id="PR00037">
    <property type="entry name" value="HTHLACR"/>
</dbReference>
<dbReference type="InterPro" id="IPR036390">
    <property type="entry name" value="WH_DNA-bd_sf"/>
</dbReference>
<accession>A0A1X2FB37</accession>
<gene>
    <name evidence="5" type="ORF">AWC31_24010</name>
</gene>
<dbReference type="AlphaFoldDB" id="A0A1X2FB37"/>
<evidence type="ECO:0000259" key="4">
    <source>
        <dbReference type="PROSITE" id="PS51000"/>
    </source>
</evidence>
<dbReference type="Proteomes" id="UP000193964">
    <property type="component" value="Unassembled WGS sequence"/>
</dbReference>
<dbReference type="EMBL" id="LQQA01000013">
    <property type="protein sequence ID" value="ORX15617.1"/>
    <property type="molecule type" value="Genomic_DNA"/>
</dbReference>
<proteinExistence type="predicted"/>
<dbReference type="InterPro" id="IPR050313">
    <property type="entry name" value="Carb_Metab_HTH_regulators"/>
</dbReference>
<evidence type="ECO:0000256" key="1">
    <source>
        <dbReference type="ARBA" id="ARBA00023015"/>
    </source>
</evidence>
<dbReference type="Pfam" id="PF00455">
    <property type="entry name" value="DeoRC"/>
    <property type="match status" value="1"/>
</dbReference>
<evidence type="ECO:0000256" key="3">
    <source>
        <dbReference type="ARBA" id="ARBA00023163"/>
    </source>
</evidence>
<dbReference type="InterPro" id="IPR036388">
    <property type="entry name" value="WH-like_DNA-bd_sf"/>
</dbReference>
<dbReference type="InterPro" id="IPR014036">
    <property type="entry name" value="DeoR-like_C"/>
</dbReference>
<dbReference type="PANTHER" id="PTHR30363">
    <property type="entry name" value="HTH-TYPE TRANSCRIPTIONAL REGULATOR SRLR-RELATED"/>
    <property type="match status" value="1"/>
</dbReference>
<dbReference type="SUPFAM" id="SSF46785">
    <property type="entry name" value="Winged helix' DNA-binding domain"/>
    <property type="match status" value="1"/>
</dbReference>
<dbReference type="SUPFAM" id="SSF100950">
    <property type="entry name" value="NagB/RpiA/CoA transferase-like"/>
    <property type="match status" value="1"/>
</dbReference>
<protein>
    <recommendedName>
        <fullName evidence="4">HTH deoR-type domain-containing protein</fullName>
    </recommendedName>
</protein>
<dbReference type="GO" id="GO:0003700">
    <property type="term" value="F:DNA-binding transcription factor activity"/>
    <property type="evidence" value="ECO:0007669"/>
    <property type="project" value="InterPro"/>
</dbReference>
<feature type="domain" description="HTH deoR-type" evidence="4">
    <location>
        <begin position="13"/>
        <end position="68"/>
    </location>
</feature>
<sequence length="283" mass="31269">MAVPAQLRRTSNHSHRRSEIVEFVRARGWARIDELADQFSVSTMTIHRDLDHLHAQGMLRKVRSGAEAPPSEAFERNIDLRRALNLTEKRAVATTGFDWAASQVEMQAVAMDDSTTALHVLPRLSERLPLTVVTNFLPAINELSTDPRVRLNAIGGDYVPEFSSFVGAQAVRALRDMHYDVLFMSVTAVSRGMCFHPSSAAAELKRAFMESAELRVLLIDHTKLARRAIHRICALEDFDAVVIDAGIGADDMEQLEATGANIIVAQPDPTLTAELEFSGATPR</sequence>
<comment type="caution">
    <text evidence="5">The sequence shown here is derived from an EMBL/GenBank/DDBJ whole genome shotgun (WGS) entry which is preliminary data.</text>
</comment>
<dbReference type="GO" id="GO:0003677">
    <property type="term" value="F:DNA binding"/>
    <property type="evidence" value="ECO:0007669"/>
    <property type="project" value="UniProtKB-KW"/>
</dbReference>
<dbReference type="PROSITE" id="PS51000">
    <property type="entry name" value="HTH_DEOR_2"/>
    <property type="match status" value="1"/>
</dbReference>
<dbReference type="PANTHER" id="PTHR30363:SF44">
    <property type="entry name" value="AGA OPERON TRANSCRIPTIONAL REPRESSOR-RELATED"/>
    <property type="match status" value="1"/>
</dbReference>
<reference evidence="5" key="1">
    <citation type="submission" date="2016-01" db="EMBL/GenBank/DDBJ databases">
        <title>The new phylogeny of the genus Mycobacterium.</title>
        <authorList>
            <person name="Tarcisio F."/>
            <person name="Conor M."/>
            <person name="Antonella G."/>
            <person name="Elisabetta G."/>
            <person name="Giulia F.S."/>
            <person name="Sara T."/>
            <person name="Anna F."/>
            <person name="Clotilde B."/>
            <person name="Roberto B."/>
            <person name="Veronica D.S."/>
            <person name="Fabio R."/>
            <person name="Monica P."/>
            <person name="Olivier J."/>
            <person name="Enrico T."/>
            <person name="Nicola S."/>
        </authorList>
    </citation>
    <scope>NUCLEOTIDE SEQUENCE [LARGE SCALE GENOMIC DNA]</scope>
    <source>
        <strain evidence="5">ATCC 700010</strain>
    </source>
</reference>
<name>A0A1X2FB37_9MYCO</name>
<dbReference type="InterPro" id="IPR037171">
    <property type="entry name" value="NagB/RpiA_transferase-like"/>
</dbReference>
<keyword evidence="1" id="KW-0805">Transcription regulation</keyword>
<dbReference type="Pfam" id="PF08220">
    <property type="entry name" value="HTH_DeoR"/>
    <property type="match status" value="1"/>
</dbReference>
<dbReference type="OrthoDB" id="7688673at2"/>
<dbReference type="Gene3D" id="1.10.10.10">
    <property type="entry name" value="Winged helix-like DNA-binding domain superfamily/Winged helix DNA-binding domain"/>
    <property type="match status" value="1"/>
</dbReference>
<evidence type="ECO:0000256" key="2">
    <source>
        <dbReference type="ARBA" id="ARBA00023125"/>
    </source>
</evidence>
<dbReference type="PROSITE" id="PS00894">
    <property type="entry name" value="HTH_DEOR_1"/>
    <property type="match status" value="1"/>
</dbReference>
<dbReference type="SMART" id="SM00420">
    <property type="entry name" value="HTH_DEOR"/>
    <property type="match status" value="1"/>
</dbReference>
<dbReference type="SMART" id="SM01134">
    <property type="entry name" value="DeoRC"/>
    <property type="match status" value="1"/>
</dbReference>